<keyword evidence="4" id="KW-0378">Hydrolase</keyword>
<feature type="binding site" evidence="3">
    <location>
        <position position="550"/>
    </location>
    <ligand>
        <name>Zn(2+)</name>
        <dbReference type="ChEBI" id="CHEBI:29105"/>
        <label>2</label>
    </ligand>
</feature>
<protein>
    <submittedName>
        <fullName evidence="4">Alkaline phosphatase</fullName>
        <ecNumber evidence="4">3.1.3.1</ecNumber>
    </submittedName>
</protein>
<comment type="cofactor">
    <cofactor evidence="3">
        <name>Zn(2+)</name>
        <dbReference type="ChEBI" id="CHEBI:29105"/>
    </cofactor>
    <text evidence="3">Binds 2 Zn(2+) ions.</text>
</comment>
<dbReference type="CDD" id="cd16012">
    <property type="entry name" value="ALP"/>
    <property type="match status" value="1"/>
</dbReference>
<evidence type="ECO:0000313" key="4">
    <source>
        <dbReference type="EMBL" id="QDS98168.1"/>
    </source>
</evidence>
<dbReference type="InterPro" id="IPR001952">
    <property type="entry name" value="Alkaline_phosphatase"/>
</dbReference>
<dbReference type="AlphaFoldDB" id="A0A517MTF7"/>
<dbReference type="InterPro" id="IPR017850">
    <property type="entry name" value="Alkaline_phosphatase_core_sf"/>
</dbReference>
<evidence type="ECO:0000313" key="5">
    <source>
        <dbReference type="Proteomes" id="UP000319852"/>
    </source>
</evidence>
<organism evidence="4 5">
    <name type="scientific">Adhaeretor mobilis</name>
    <dbReference type="NCBI Taxonomy" id="1930276"/>
    <lineage>
        <taxon>Bacteria</taxon>
        <taxon>Pseudomonadati</taxon>
        <taxon>Planctomycetota</taxon>
        <taxon>Planctomycetia</taxon>
        <taxon>Pirellulales</taxon>
        <taxon>Lacipirellulaceae</taxon>
        <taxon>Adhaeretor</taxon>
    </lineage>
</organism>
<dbReference type="Pfam" id="PF00245">
    <property type="entry name" value="Alk_phosphatase"/>
    <property type="match status" value="1"/>
</dbReference>
<name>A0A517MTF7_9BACT</name>
<dbReference type="KEGG" id="amob:HG15A2_14410"/>
<feature type="binding site" evidence="3">
    <location>
        <position position="314"/>
    </location>
    <ligand>
        <name>Mg(2+)</name>
        <dbReference type="ChEBI" id="CHEBI:18420"/>
    </ligand>
</feature>
<feature type="binding site" evidence="3">
    <location>
        <position position="509"/>
    </location>
    <ligand>
        <name>Zn(2+)</name>
        <dbReference type="ChEBI" id="CHEBI:29105"/>
        <label>2</label>
    </ligand>
</feature>
<dbReference type="PANTHER" id="PTHR11596">
    <property type="entry name" value="ALKALINE PHOSPHATASE"/>
    <property type="match status" value="1"/>
</dbReference>
<gene>
    <name evidence="4" type="primary">phoA_4</name>
    <name evidence="4" type="ORF">HG15A2_14410</name>
</gene>
<keyword evidence="3" id="KW-0460">Magnesium</keyword>
<reference evidence="4 5" key="1">
    <citation type="submission" date="2019-02" db="EMBL/GenBank/DDBJ databases">
        <title>Deep-cultivation of Planctomycetes and their phenomic and genomic characterization uncovers novel biology.</title>
        <authorList>
            <person name="Wiegand S."/>
            <person name="Jogler M."/>
            <person name="Boedeker C."/>
            <person name="Pinto D."/>
            <person name="Vollmers J."/>
            <person name="Rivas-Marin E."/>
            <person name="Kohn T."/>
            <person name="Peeters S.H."/>
            <person name="Heuer A."/>
            <person name="Rast P."/>
            <person name="Oberbeckmann S."/>
            <person name="Bunk B."/>
            <person name="Jeske O."/>
            <person name="Meyerdierks A."/>
            <person name="Storesund J.E."/>
            <person name="Kallscheuer N."/>
            <person name="Luecker S."/>
            <person name="Lage O.M."/>
            <person name="Pohl T."/>
            <person name="Merkel B.J."/>
            <person name="Hornburger P."/>
            <person name="Mueller R.-W."/>
            <person name="Bruemmer F."/>
            <person name="Labrenz M."/>
            <person name="Spormann A.M."/>
            <person name="Op den Camp H."/>
            <person name="Overmann J."/>
            <person name="Amann R."/>
            <person name="Jetten M.S.M."/>
            <person name="Mascher T."/>
            <person name="Medema M.H."/>
            <person name="Devos D.P."/>
            <person name="Kaster A.-K."/>
            <person name="Ovreas L."/>
            <person name="Rohde M."/>
            <person name="Galperin M.Y."/>
            <person name="Jogler C."/>
        </authorList>
    </citation>
    <scope>NUCLEOTIDE SEQUENCE [LARGE SCALE GENOMIC DNA]</scope>
    <source>
        <strain evidence="4 5">HG15A2</strain>
    </source>
</reference>
<feature type="binding site" evidence="3">
    <location>
        <position position="551"/>
    </location>
    <ligand>
        <name>Zn(2+)</name>
        <dbReference type="ChEBI" id="CHEBI:29105"/>
        <label>2</label>
    </ligand>
</feature>
<dbReference type="EMBL" id="CP036263">
    <property type="protein sequence ID" value="QDS98168.1"/>
    <property type="molecule type" value="Genomic_DNA"/>
</dbReference>
<dbReference type="Gene3D" id="3.40.720.10">
    <property type="entry name" value="Alkaline Phosphatase, subunit A"/>
    <property type="match status" value="1"/>
</dbReference>
<evidence type="ECO:0000256" key="1">
    <source>
        <dbReference type="ARBA" id="ARBA00022553"/>
    </source>
</evidence>
<dbReference type="Proteomes" id="UP000319852">
    <property type="component" value="Chromosome"/>
</dbReference>
<keyword evidence="1" id="KW-0597">Phosphoprotein</keyword>
<feature type="binding site" evidence="3">
    <location>
        <position position="316"/>
    </location>
    <ligand>
        <name>Mg(2+)</name>
        <dbReference type="ChEBI" id="CHEBI:18420"/>
    </ligand>
</feature>
<evidence type="ECO:0000256" key="2">
    <source>
        <dbReference type="PIRSR" id="PIRSR601952-1"/>
    </source>
</evidence>
<comment type="cofactor">
    <cofactor evidence="3">
        <name>Mg(2+)</name>
        <dbReference type="ChEBI" id="CHEBI:18420"/>
    </cofactor>
    <text evidence="3">Binds 1 Mg(2+) ion.</text>
</comment>
<sequence>MVHALQNVSHVTMVVRVLCLACCLSHPLLSGKFSRADELRDLQAEAVYTKKCAAAHWGPIAGQYSSWKSHTNRLIPVYTFGTKGGGDGIDLSNYTGENSLYGDRSQLQRLYRSNIEDSLDPAAPYMDQTNIFDLQLAALNAGRKHIFIVVFDGMDWQTTRAASIWNLQQVVYDEGRGLGTHFQEYQACGTTQFGWMVTSAFRDGIQVDVNKQRVKNPGGGLPGGYSAKIAGYYPWSTPTLPKYLVAQANDDDDRGVRHAYTDSASSATSMFCGVKTYNGAIGIDADGRPAISIAHLAQADGYLVGAVTSVPICHATPASTYSHNVSRNDYQDLSRDLLGLPSVSHPDKPLQGLDVLIGCGYGVTEKHDSSQGENFVPGNKYLTQQDLHESSISNGGRYLVSQRTDGTAGGEALKNAAKNAAESGVRLIGYYGLFGHSDSCNGNLPYATGDGHFDPAPGIDGKTIEYTEAELNENPTLAEMTTAAITVLSAKDSPFWLMVEPGDVDKANHSNNLDASIGAVNSGDTAVRVITDWVEQHSDWQESLLIVTADHGHYLTLDQPELLLRPNKNTSQDSSP</sequence>
<dbReference type="PANTHER" id="PTHR11596:SF5">
    <property type="entry name" value="ALKALINE PHOSPHATASE"/>
    <property type="match status" value="1"/>
</dbReference>
<feature type="binding site" evidence="3">
    <location>
        <position position="505"/>
    </location>
    <ligand>
        <name>Zn(2+)</name>
        <dbReference type="ChEBI" id="CHEBI:29105"/>
        <label>2</label>
    </ligand>
</feature>
<dbReference type="EC" id="3.1.3.1" evidence="4"/>
<evidence type="ECO:0000256" key="3">
    <source>
        <dbReference type="PIRSR" id="PIRSR601952-2"/>
    </source>
</evidence>
<dbReference type="GO" id="GO:0004035">
    <property type="term" value="F:alkaline phosphatase activity"/>
    <property type="evidence" value="ECO:0007669"/>
    <property type="project" value="UniProtKB-EC"/>
</dbReference>
<feature type="binding site" evidence="3">
    <location>
        <position position="500"/>
    </location>
    <ligand>
        <name>Mg(2+)</name>
        <dbReference type="ChEBI" id="CHEBI:18420"/>
    </ligand>
</feature>
<accession>A0A517MTF7</accession>
<proteinExistence type="predicted"/>
<dbReference type="GO" id="GO:0046872">
    <property type="term" value="F:metal ion binding"/>
    <property type="evidence" value="ECO:0007669"/>
    <property type="project" value="UniProtKB-KW"/>
</dbReference>
<feature type="active site" description="Phosphoserine intermediate" evidence="2">
    <location>
        <position position="263"/>
    </location>
</feature>
<keyword evidence="5" id="KW-1185">Reference proteome</keyword>
<keyword evidence="3" id="KW-0862">Zinc</keyword>
<dbReference type="SUPFAM" id="SSF53649">
    <property type="entry name" value="Alkaline phosphatase-like"/>
    <property type="match status" value="1"/>
</dbReference>
<dbReference type="SMART" id="SM00098">
    <property type="entry name" value="alkPPc"/>
    <property type="match status" value="1"/>
</dbReference>
<keyword evidence="3" id="KW-0479">Metal-binding</keyword>